<keyword evidence="1" id="KW-0472">Membrane</keyword>
<dbReference type="PANTHER" id="PTHR24002:SF3">
    <property type="entry name" value="SOLUTE CARRIER FAMILY 22 MEMBER 18"/>
    <property type="match status" value="1"/>
</dbReference>
<feature type="transmembrane region" description="Helical" evidence="1">
    <location>
        <begin position="44"/>
        <end position="61"/>
    </location>
</feature>
<dbReference type="EMBL" id="CADEAL010001438">
    <property type="protein sequence ID" value="CAB1432414.1"/>
    <property type="molecule type" value="Genomic_DNA"/>
</dbReference>
<gene>
    <name evidence="2" type="ORF">PLEPLA_LOCUS20477</name>
</gene>
<keyword evidence="1" id="KW-1133">Transmembrane helix</keyword>
<keyword evidence="1" id="KW-0812">Transmembrane</keyword>
<dbReference type="Proteomes" id="UP001153269">
    <property type="component" value="Unassembled WGS sequence"/>
</dbReference>
<reference evidence="2" key="1">
    <citation type="submission" date="2020-03" db="EMBL/GenBank/DDBJ databases">
        <authorList>
            <person name="Weist P."/>
        </authorList>
    </citation>
    <scope>NUCLEOTIDE SEQUENCE</scope>
</reference>
<evidence type="ECO:0000313" key="2">
    <source>
        <dbReference type="EMBL" id="CAB1432414.1"/>
    </source>
</evidence>
<proteinExistence type="predicted"/>
<keyword evidence="3" id="KW-1185">Reference proteome</keyword>
<evidence type="ECO:0000313" key="3">
    <source>
        <dbReference type="Proteomes" id="UP001153269"/>
    </source>
</evidence>
<feature type="transmembrane region" description="Helical" evidence="1">
    <location>
        <begin position="73"/>
        <end position="89"/>
    </location>
</feature>
<protein>
    <submittedName>
        <fullName evidence="2">Uncharacterized protein</fullName>
    </submittedName>
</protein>
<dbReference type="AlphaFoldDB" id="A0A9N7UHX2"/>
<organism evidence="2 3">
    <name type="scientific">Pleuronectes platessa</name>
    <name type="common">European plaice</name>
    <dbReference type="NCBI Taxonomy" id="8262"/>
    <lineage>
        <taxon>Eukaryota</taxon>
        <taxon>Metazoa</taxon>
        <taxon>Chordata</taxon>
        <taxon>Craniata</taxon>
        <taxon>Vertebrata</taxon>
        <taxon>Euteleostomi</taxon>
        <taxon>Actinopterygii</taxon>
        <taxon>Neopterygii</taxon>
        <taxon>Teleostei</taxon>
        <taxon>Neoteleostei</taxon>
        <taxon>Acanthomorphata</taxon>
        <taxon>Carangaria</taxon>
        <taxon>Pleuronectiformes</taxon>
        <taxon>Pleuronectoidei</taxon>
        <taxon>Pleuronectidae</taxon>
        <taxon>Pleuronectes</taxon>
    </lineage>
</organism>
<dbReference type="PANTHER" id="PTHR24002">
    <property type="entry name" value="SOLUTE CARRIER FAMILY 22 MEMBER 18"/>
    <property type="match status" value="1"/>
</dbReference>
<dbReference type="GO" id="GO:0005635">
    <property type="term" value="C:nuclear envelope"/>
    <property type="evidence" value="ECO:0007669"/>
    <property type="project" value="TreeGrafter"/>
</dbReference>
<sequence>MKFPGVAQTFAVKIVAGLPSGIFQVMFSVIALDFFKLLPEQNGYMMAYFGIVTMVIQGAVLGPLTMRYSERSLLLLSIGSLLWSGWLRFTL</sequence>
<evidence type="ECO:0000256" key="1">
    <source>
        <dbReference type="SAM" id="Phobius"/>
    </source>
</evidence>
<name>A0A9N7UHX2_PLEPL</name>
<feature type="transmembrane region" description="Helical" evidence="1">
    <location>
        <begin position="12"/>
        <end position="32"/>
    </location>
</feature>
<comment type="caution">
    <text evidence="2">The sequence shown here is derived from an EMBL/GenBank/DDBJ whole genome shotgun (WGS) entry which is preliminary data.</text>
</comment>
<accession>A0A9N7UHX2</accession>